<dbReference type="RefSeq" id="WP_006361397.1">
    <property type="nucleotide sequence ID" value="NZ_GG700630.1"/>
</dbReference>
<dbReference type="eggNOG" id="COG1053">
    <property type="taxonomic scope" value="Bacteria"/>
</dbReference>
<keyword evidence="3" id="KW-0274">FAD</keyword>
<dbReference type="InterPro" id="IPR003953">
    <property type="entry name" value="FAD-dep_OxRdtase_2_FAD-bd"/>
</dbReference>
<keyword evidence="2" id="KW-0285">Flavoprotein</keyword>
<dbReference type="Gene3D" id="3.90.700.10">
    <property type="entry name" value="Succinate dehydrogenase/fumarate reductase flavoprotein, catalytic domain"/>
    <property type="match status" value="1"/>
</dbReference>
<dbReference type="Gene3D" id="3.50.50.60">
    <property type="entry name" value="FAD/NAD(P)-binding domain"/>
    <property type="match status" value="1"/>
</dbReference>
<feature type="signal peptide" evidence="5">
    <location>
        <begin position="1"/>
        <end position="21"/>
    </location>
</feature>
<evidence type="ECO:0000256" key="1">
    <source>
        <dbReference type="ARBA" id="ARBA00001974"/>
    </source>
</evidence>
<dbReference type="InterPro" id="IPR027477">
    <property type="entry name" value="Succ_DH/fumarate_Rdtase_cat_sf"/>
</dbReference>
<dbReference type="SUPFAM" id="SSF56425">
    <property type="entry name" value="Succinate dehydrogenase/fumarate reductase flavoprotein, catalytic domain"/>
    <property type="match status" value="1"/>
</dbReference>
<evidence type="ECO:0000256" key="3">
    <source>
        <dbReference type="ARBA" id="ARBA00022827"/>
    </source>
</evidence>
<dbReference type="GeneID" id="85006826"/>
<evidence type="ECO:0000256" key="4">
    <source>
        <dbReference type="ARBA" id="ARBA00023002"/>
    </source>
</evidence>
<evidence type="ECO:0000256" key="2">
    <source>
        <dbReference type="ARBA" id="ARBA00022630"/>
    </source>
</evidence>
<dbReference type="Pfam" id="PF00890">
    <property type="entry name" value="FAD_binding_2"/>
    <property type="match status" value="1"/>
</dbReference>
<proteinExistence type="predicted"/>
<dbReference type="AlphaFoldDB" id="D0WEC3"/>
<evidence type="ECO:0000313" key="7">
    <source>
        <dbReference type="EMBL" id="EEZ62061.1"/>
    </source>
</evidence>
<evidence type="ECO:0000259" key="6">
    <source>
        <dbReference type="Pfam" id="PF00890"/>
    </source>
</evidence>
<evidence type="ECO:0000313" key="8">
    <source>
        <dbReference type="Proteomes" id="UP000006001"/>
    </source>
</evidence>
<sequence>MKSGMDRRSFLTGAAATGALAAFGLAGCTEKATEASKGSMSGSGVGTETDASSYLNPGSYTVGETANYDVVVVGGGGAGMSAATRAAELGLKTVLLEQHPATGGTSLFTEGLFALDSHIQKENGKNPADLGYDIYTMAMDYHHWYANGNLFRKYCNDSGEDIAWMEEQGIVFTGTSTMCGNEYNTWHLYEYTEGQPSGYNYVMQWAAAVEAAGATIVTGSEAVDIIVDDGAAKAIVAKEGDTYKQYNASKGIILATGGYSDNPDMIREFGKNPDRIQPMGAGGRMGFGINAARKAGGVLAPSPGCIVPYGGCIPGIDYGTHLYCASAFQPYFWVNQDAKRFVNEYYAERNFSFSGDAQAMQDRVISIVTQAQMDTMYEHGGTFGCGEYIHAGEPLTMLWDQLKEQQDAGNEAVHGPIDTIDELAKELGLDADALKSEINAYNGYCKEKKDLEFNKDPQYLFALDEGPYYAFELKVGIFSTVGGMKINNDCQVLDEKNMPIANLYATGCDAGGLYGDAYDVSICEGSCQGFAVFTGKTAAEACAGKGEFATA</sequence>
<accession>D0WEC3</accession>
<keyword evidence="4" id="KW-0560">Oxidoreductase</keyword>
<dbReference type="PANTHER" id="PTHR43400">
    <property type="entry name" value="FUMARATE REDUCTASE"/>
    <property type="match status" value="1"/>
</dbReference>
<dbReference type="InterPro" id="IPR036188">
    <property type="entry name" value="FAD/NAD-bd_sf"/>
</dbReference>
<dbReference type="PANTHER" id="PTHR43400:SF7">
    <property type="entry name" value="FAD-DEPENDENT OXIDOREDUCTASE 2 FAD BINDING DOMAIN-CONTAINING PROTEIN"/>
    <property type="match status" value="1"/>
</dbReference>
<dbReference type="GO" id="GO:0033765">
    <property type="term" value="F:steroid dehydrogenase activity, acting on the CH-CH group of donors"/>
    <property type="evidence" value="ECO:0007669"/>
    <property type="project" value="UniProtKB-ARBA"/>
</dbReference>
<comment type="caution">
    <text evidence="7">The sequence shown here is derived from an EMBL/GenBank/DDBJ whole genome shotgun (WGS) entry which is preliminary data.</text>
</comment>
<protein>
    <submittedName>
        <fullName evidence="7">Tat pathway signal sequence domain protein</fullName>
    </submittedName>
</protein>
<dbReference type="SUPFAM" id="SSF51905">
    <property type="entry name" value="FAD/NAD(P)-binding domain"/>
    <property type="match status" value="1"/>
</dbReference>
<evidence type="ECO:0000256" key="5">
    <source>
        <dbReference type="SAM" id="SignalP"/>
    </source>
</evidence>
<organism evidence="7 8">
    <name type="scientific">Slackia exigua (strain ATCC 700122 / DSM 15923 / CIP 105133 / JCM 11022 / KCTC 5966 / S-7)</name>
    <dbReference type="NCBI Taxonomy" id="649764"/>
    <lineage>
        <taxon>Bacteria</taxon>
        <taxon>Bacillati</taxon>
        <taxon>Actinomycetota</taxon>
        <taxon>Coriobacteriia</taxon>
        <taxon>Eggerthellales</taxon>
        <taxon>Eggerthellaceae</taxon>
        <taxon>Slackia</taxon>
    </lineage>
</organism>
<dbReference type="EMBL" id="ACUX02000004">
    <property type="protein sequence ID" value="EEZ62061.1"/>
    <property type="molecule type" value="Genomic_DNA"/>
</dbReference>
<gene>
    <name evidence="7" type="ORF">HMPREF0762_00151</name>
</gene>
<name>D0WEC3_SLAES</name>
<dbReference type="PRINTS" id="PR00368">
    <property type="entry name" value="FADPNR"/>
</dbReference>
<reference evidence="7" key="1">
    <citation type="submission" date="2009-10" db="EMBL/GenBank/DDBJ databases">
        <authorList>
            <person name="Weinstock G."/>
            <person name="Sodergren E."/>
            <person name="Clifton S."/>
            <person name="Fulton L."/>
            <person name="Fulton B."/>
            <person name="Courtney L."/>
            <person name="Fronick C."/>
            <person name="Harrison M."/>
            <person name="Strong C."/>
            <person name="Farmer C."/>
            <person name="Delahaunty K."/>
            <person name="Markovic C."/>
            <person name="Hall O."/>
            <person name="Minx P."/>
            <person name="Tomlinson C."/>
            <person name="Mitreva M."/>
            <person name="Nelson J."/>
            <person name="Hou S."/>
            <person name="Wollam A."/>
            <person name="Pepin K.H."/>
            <person name="Johnson M."/>
            <person name="Bhonagiri V."/>
            <person name="Nash W.E."/>
            <person name="Warren W."/>
            <person name="Chinwalla A."/>
            <person name="Mardis E.R."/>
            <person name="Wilson R.K."/>
        </authorList>
    </citation>
    <scope>NUCLEOTIDE SEQUENCE [LARGE SCALE GENOMIC DNA]</scope>
    <source>
        <strain evidence="7">ATCC 700122</strain>
    </source>
</reference>
<keyword evidence="5" id="KW-0732">Signal</keyword>
<dbReference type="STRING" id="649764.HMPREF0762_00151"/>
<dbReference type="OrthoDB" id="9813348at2"/>
<keyword evidence="8" id="KW-1185">Reference proteome</keyword>
<dbReference type="PROSITE" id="PS51318">
    <property type="entry name" value="TAT"/>
    <property type="match status" value="1"/>
</dbReference>
<feature type="domain" description="FAD-dependent oxidoreductase 2 FAD-binding" evidence="6">
    <location>
        <begin position="69"/>
        <end position="518"/>
    </location>
</feature>
<dbReference type="Proteomes" id="UP000006001">
    <property type="component" value="Unassembled WGS sequence"/>
</dbReference>
<dbReference type="InterPro" id="IPR019546">
    <property type="entry name" value="TAT_signal_bac_arc"/>
</dbReference>
<dbReference type="PRINTS" id="PR00411">
    <property type="entry name" value="PNDRDTASEI"/>
</dbReference>
<dbReference type="HOGENOM" id="CLU_011398_4_3_11"/>
<feature type="chain" id="PRO_5003018613" evidence="5">
    <location>
        <begin position="22"/>
        <end position="551"/>
    </location>
</feature>
<dbReference type="InterPro" id="IPR006311">
    <property type="entry name" value="TAT_signal"/>
</dbReference>
<dbReference type="NCBIfam" id="TIGR01409">
    <property type="entry name" value="TAT_signal_seq"/>
    <property type="match status" value="1"/>
</dbReference>
<dbReference type="PROSITE" id="PS51257">
    <property type="entry name" value="PROKAR_LIPOPROTEIN"/>
    <property type="match status" value="1"/>
</dbReference>
<dbReference type="InterPro" id="IPR050315">
    <property type="entry name" value="FAD-oxidoreductase_2"/>
</dbReference>
<comment type="cofactor">
    <cofactor evidence="1">
        <name>FAD</name>
        <dbReference type="ChEBI" id="CHEBI:57692"/>
    </cofactor>
</comment>